<evidence type="ECO:0000259" key="2">
    <source>
        <dbReference type="PROSITE" id="PS50222"/>
    </source>
</evidence>
<evidence type="ECO:0000313" key="3">
    <source>
        <dbReference type="EMBL" id="MBA0786006.1"/>
    </source>
</evidence>
<dbReference type="SUPFAM" id="SSF47473">
    <property type="entry name" value="EF-hand"/>
    <property type="match status" value="1"/>
</dbReference>
<dbReference type="PROSITE" id="PS50222">
    <property type="entry name" value="EF_HAND_2"/>
    <property type="match status" value="1"/>
</dbReference>
<comment type="caution">
    <text evidence="3">The sequence shown here is derived from an EMBL/GenBank/DDBJ whole genome shotgun (WGS) entry which is preliminary data.</text>
</comment>
<sequence>MHRSADYSKLNPRMNYRNCSKKSKCTRKCFPVPLTKPQVKPILESFDRNGDGRLSKQELKSALYYMGSHVPSWRAAQALNPATGMTMVLCGWQLMHLQVSLSSSLEGIGSKIAHFLQPVQARLLALESLMTRFVYI</sequence>
<dbReference type="InterPro" id="IPR018247">
    <property type="entry name" value="EF_Hand_1_Ca_BS"/>
</dbReference>
<feature type="domain" description="EF-hand" evidence="2">
    <location>
        <begin position="34"/>
        <end position="69"/>
    </location>
</feature>
<gene>
    <name evidence="3" type="ORF">Gotri_027008</name>
</gene>
<dbReference type="PROSITE" id="PS00018">
    <property type="entry name" value="EF_HAND_1"/>
    <property type="match status" value="1"/>
</dbReference>
<dbReference type="Proteomes" id="UP000593568">
    <property type="component" value="Unassembled WGS sequence"/>
</dbReference>
<dbReference type="AlphaFoldDB" id="A0A7J9FL18"/>
<dbReference type="InterPro" id="IPR011992">
    <property type="entry name" value="EF-hand-dom_pair"/>
</dbReference>
<evidence type="ECO:0000313" key="4">
    <source>
        <dbReference type="Proteomes" id="UP000593568"/>
    </source>
</evidence>
<reference evidence="3 4" key="1">
    <citation type="journal article" date="2019" name="Genome Biol. Evol.">
        <title>Insights into the evolution of the New World diploid cottons (Gossypium, subgenus Houzingenia) based on genome sequencing.</title>
        <authorList>
            <person name="Grover C.E."/>
            <person name="Arick M.A. 2nd"/>
            <person name="Thrash A."/>
            <person name="Conover J.L."/>
            <person name="Sanders W.S."/>
            <person name="Peterson D.G."/>
            <person name="Frelichowski J.E."/>
            <person name="Scheffler J.A."/>
            <person name="Scheffler B.E."/>
            <person name="Wendel J.F."/>
        </authorList>
    </citation>
    <scope>NUCLEOTIDE SEQUENCE [LARGE SCALE GENOMIC DNA]</scope>
    <source>
        <strain evidence="3">8</strain>
        <tissue evidence="3">Leaf</tissue>
    </source>
</reference>
<keyword evidence="4" id="KW-1185">Reference proteome</keyword>
<dbReference type="Gene3D" id="1.10.238.10">
    <property type="entry name" value="EF-hand"/>
    <property type="match status" value="1"/>
</dbReference>
<keyword evidence="1" id="KW-0106">Calcium</keyword>
<accession>A0A7J9FL18</accession>
<evidence type="ECO:0000256" key="1">
    <source>
        <dbReference type="ARBA" id="ARBA00022837"/>
    </source>
</evidence>
<dbReference type="InterPro" id="IPR002048">
    <property type="entry name" value="EF_hand_dom"/>
</dbReference>
<proteinExistence type="predicted"/>
<dbReference type="GO" id="GO:0005509">
    <property type="term" value="F:calcium ion binding"/>
    <property type="evidence" value="ECO:0007669"/>
    <property type="project" value="InterPro"/>
</dbReference>
<dbReference type="EMBL" id="JABEZW010221037">
    <property type="protein sequence ID" value="MBA0786006.1"/>
    <property type="molecule type" value="Genomic_DNA"/>
</dbReference>
<name>A0A7J9FL18_9ROSI</name>
<organism evidence="3 4">
    <name type="scientific">Gossypium trilobum</name>
    <dbReference type="NCBI Taxonomy" id="34281"/>
    <lineage>
        <taxon>Eukaryota</taxon>
        <taxon>Viridiplantae</taxon>
        <taxon>Streptophyta</taxon>
        <taxon>Embryophyta</taxon>
        <taxon>Tracheophyta</taxon>
        <taxon>Spermatophyta</taxon>
        <taxon>Magnoliopsida</taxon>
        <taxon>eudicotyledons</taxon>
        <taxon>Gunneridae</taxon>
        <taxon>Pentapetalae</taxon>
        <taxon>rosids</taxon>
        <taxon>malvids</taxon>
        <taxon>Malvales</taxon>
        <taxon>Malvaceae</taxon>
        <taxon>Malvoideae</taxon>
        <taxon>Gossypium</taxon>
    </lineage>
</organism>
<protein>
    <recommendedName>
        <fullName evidence="2">EF-hand domain-containing protein</fullName>
    </recommendedName>
</protein>